<reference evidence="2 3" key="1">
    <citation type="journal article" date="2019" name="Nat. Ecol. Evol.">
        <title>Megaphylogeny resolves global patterns of mushroom evolution.</title>
        <authorList>
            <person name="Varga T."/>
            <person name="Krizsan K."/>
            <person name="Foldi C."/>
            <person name="Dima B."/>
            <person name="Sanchez-Garcia M."/>
            <person name="Sanchez-Ramirez S."/>
            <person name="Szollosi G.J."/>
            <person name="Szarkandi J.G."/>
            <person name="Papp V."/>
            <person name="Albert L."/>
            <person name="Andreopoulos W."/>
            <person name="Angelini C."/>
            <person name="Antonin V."/>
            <person name="Barry K.W."/>
            <person name="Bougher N.L."/>
            <person name="Buchanan P."/>
            <person name="Buyck B."/>
            <person name="Bense V."/>
            <person name="Catcheside P."/>
            <person name="Chovatia M."/>
            <person name="Cooper J."/>
            <person name="Damon W."/>
            <person name="Desjardin D."/>
            <person name="Finy P."/>
            <person name="Geml J."/>
            <person name="Haridas S."/>
            <person name="Hughes K."/>
            <person name="Justo A."/>
            <person name="Karasinski D."/>
            <person name="Kautmanova I."/>
            <person name="Kiss B."/>
            <person name="Kocsube S."/>
            <person name="Kotiranta H."/>
            <person name="LaButti K.M."/>
            <person name="Lechner B.E."/>
            <person name="Liimatainen K."/>
            <person name="Lipzen A."/>
            <person name="Lukacs Z."/>
            <person name="Mihaltcheva S."/>
            <person name="Morgado L.N."/>
            <person name="Niskanen T."/>
            <person name="Noordeloos M.E."/>
            <person name="Ohm R.A."/>
            <person name="Ortiz-Santana B."/>
            <person name="Ovrebo C."/>
            <person name="Racz N."/>
            <person name="Riley R."/>
            <person name="Savchenko A."/>
            <person name="Shiryaev A."/>
            <person name="Soop K."/>
            <person name="Spirin V."/>
            <person name="Szebenyi C."/>
            <person name="Tomsovsky M."/>
            <person name="Tulloss R.E."/>
            <person name="Uehling J."/>
            <person name="Grigoriev I.V."/>
            <person name="Vagvolgyi C."/>
            <person name="Papp T."/>
            <person name="Martin F.M."/>
            <person name="Miettinen O."/>
            <person name="Hibbett D.S."/>
            <person name="Nagy L.G."/>
        </authorList>
    </citation>
    <scope>NUCLEOTIDE SEQUENCE [LARGE SCALE GENOMIC DNA]</scope>
    <source>
        <strain evidence="2 3">OMC1185</strain>
    </source>
</reference>
<evidence type="ECO:0000313" key="3">
    <source>
        <dbReference type="Proteomes" id="UP000305948"/>
    </source>
</evidence>
<feature type="compositionally biased region" description="Basic and acidic residues" evidence="1">
    <location>
        <begin position="1"/>
        <end position="12"/>
    </location>
</feature>
<proteinExistence type="predicted"/>
<feature type="compositionally biased region" description="Basic and acidic residues" evidence="1">
    <location>
        <begin position="196"/>
        <end position="206"/>
    </location>
</feature>
<protein>
    <submittedName>
        <fullName evidence="2">Uncharacterized protein</fullName>
    </submittedName>
</protein>
<accession>A0A5C3NHV5</accession>
<dbReference type="AlphaFoldDB" id="A0A5C3NHV5"/>
<feature type="region of interest" description="Disordered" evidence="1">
    <location>
        <begin position="187"/>
        <end position="219"/>
    </location>
</feature>
<evidence type="ECO:0000256" key="1">
    <source>
        <dbReference type="SAM" id="MobiDB-lite"/>
    </source>
</evidence>
<dbReference type="Proteomes" id="UP000305948">
    <property type="component" value="Unassembled WGS sequence"/>
</dbReference>
<feature type="region of interest" description="Disordered" evidence="1">
    <location>
        <begin position="1"/>
        <end position="40"/>
    </location>
</feature>
<keyword evidence="3" id="KW-1185">Reference proteome</keyword>
<name>A0A5C3NHV5_9AGAM</name>
<feature type="region of interest" description="Disordered" evidence="1">
    <location>
        <begin position="340"/>
        <end position="376"/>
    </location>
</feature>
<organism evidence="2 3">
    <name type="scientific">Heliocybe sulcata</name>
    <dbReference type="NCBI Taxonomy" id="5364"/>
    <lineage>
        <taxon>Eukaryota</taxon>
        <taxon>Fungi</taxon>
        <taxon>Dikarya</taxon>
        <taxon>Basidiomycota</taxon>
        <taxon>Agaricomycotina</taxon>
        <taxon>Agaricomycetes</taxon>
        <taxon>Gloeophyllales</taxon>
        <taxon>Gloeophyllaceae</taxon>
        <taxon>Heliocybe</taxon>
    </lineage>
</organism>
<sequence length="376" mass="41752">MTHKPRPPDLSDRVNGNSAQHSPVGPEESRPPSHSRSTIPLNVPPVVPIIAFAARRVACSGRPYASTHRLHHRFRLPPRDASLTRPTTPFDTAAPLFGNYARHSSYCGTAASTQGLVRRGARTRLVARFKLGYERTHAGTVPRGNDRIGRKVSSRRKSFLQSIRLSTVFRLQPEFARPFRQRARQAIPIPLPPSPCDKRALRDSPRSYHTKSAPGALESHHQAEYDTSVSRSVCAGFVWSPPRGGIYKTSGHERSKQEFLEDRIRYQTELFQSLQEREQEASDAVNKAYDAALSIARRLYREHFANTSVELSLDDSESESAVEGLLADIIPPHRSARLAALAGPSQPVIPDQPSSPTHTPFHMPSPSHSPSPSYSH</sequence>
<gene>
    <name evidence="2" type="ORF">OE88DRAFT_1643831</name>
</gene>
<dbReference type="EMBL" id="ML213508">
    <property type="protein sequence ID" value="TFK53161.1"/>
    <property type="molecule type" value="Genomic_DNA"/>
</dbReference>
<feature type="compositionally biased region" description="Low complexity" evidence="1">
    <location>
        <begin position="354"/>
        <end position="376"/>
    </location>
</feature>
<evidence type="ECO:0000313" key="2">
    <source>
        <dbReference type="EMBL" id="TFK53161.1"/>
    </source>
</evidence>